<gene>
    <name evidence="2" type="ORF">SLOPH_1070</name>
</gene>
<protein>
    <submittedName>
        <fullName evidence="2">Uncharacterized protein</fullName>
    </submittedName>
</protein>
<accession>S7XRR9</accession>
<dbReference type="VEuPathDB" id="MicrosporidiaDB:SLOPH_1070"/>
<sequence length="394" mass="46746">MNFNISMKFFIYIIFFILFKYTLIDCLRLDLLSLAKLYNNIGTFHTKIYIKDTEQIVLSFKNIRIITNLLDFLELDISDEIKDGIMKNHGVLPFHYFPSKDFNVVIKKIHTNPLNTPKIIVEYVIEYYEGYKKYISKLLIEIFDEIKNVTQLKIKISDIHNIRFHDYFQILYFLKDDATGNIQKTMQTHILKIFTLLKKLSEINISIKLLNYEKDGIQPSPSNAIKTDIIKEYSMAKYLLNELFNMSRYFDNLQLYHLGEYKIITNSVYGIIGTFNEESLIKVLMLIFSAQKDKNNKMTPREYEMVRGIAQLTVCYYEYYRLHIRPYLNKSMGFLDDGIYKDVHNIIKQKIDILNDIILNDNEDINKKILFLKMILSVKYTGKAIYDCKYNNTQ</sequence>
<dbReference type="InParanoid" id="S7XRR9"/>
<keyword evidence="3" id="KW-1185">Reference proteome</keyword>
<feature type="transmembrane region" description="Helical" evidence="1">
    <location>
        <begin position="7"/>
        <end position="24"/>
    </location>
</feature>
<proteinExistence type="predicted"/>
<dbReference type="HOGENOM" id="CLU_700523_0_0_1"/>
<keyword evidence="1" id="KW-0812">Transmembrane</keyword>
<evidence type="ECO:0000313" key="2">
    <source>
        <dbReference type="EMBL" id="EPR78628.1"/>
    </source>
</evidence>
<keyword evidence="1" id="KW-1133">Transmembrane helix</keyword>
<evidence type="ECO:0000256" key="1">
    <source>
        <dbReference type="SAM" id="Phobius"/>
    </source>
</evidence>
<dbReference type="AlphaFoldDB" id="S7XRR9"/>
<name>S7XRR9_SPRLO</name>
<evidence type="ECO:0000313" key="3">
    <source>
        <dbReference type="Proteomes" id="UP000014978"/>
    </source>
</evidence>
<organism evidence="2 3">
    <name type="scientific">Spraguea lophii (strain 42_110)</name>
    <name type="common">Microsporidian parasite</name>
    <dbReference type="NCBI Taxonomy" id="1358809"/>
    <lineage>
        <taxon>Eukaryota</taxon>
        <taxon>Fungi</taxon>
        <taxon>Fungi incertae sedis</taxon>
        <taxon>Microsporidia</taxon>
        <taxon>Spragueidae</taxon>
        <taxon>Spraguea</taxon>
    </lineage>
</organism>
<reference evidence="3" key="1">
    <citation type="journal article" date="2013" name="PLoS Genet.">
        <title>The genome of Spraguea lophii and the basis of host-microsporidian interactions.</title>
        <authorList>
            <person name="Campbell S.E."/>
            <person name="Williams T.A."/>
            <person name="Yousuf A."/>
            <person name="Soanes D.M."/>
            <person name="Paszkiewicz K.H."/>
            <person name="Williams B.A.P."/>
        </authorList>
    </citation>
    <scope>NUCLEOTIDE SEQUENCE [LARGE SCALE GENOMIC DNA]</scope>
    <source>
        <strain evidence="3">42_110</strain>
    </source>
</reference>
<dbReference type="Proteomes" id="UP000014978">
    <property type="component" value="Unassembled WGS sequence"/>
</dbReference>
<comment type="caution">
    <text evidence="2">The sequence shown here is derived from an EMBL/GenBank/DDBJ whole genome shotgun (WGS) entry which is preliminary data.</text>
</comment>
<keyword evidence="1" id="KW-0472">Membrane</keyword>
<dbReference type="EMBL" id="ATCN01000650">
    <property type="protein sequence ID" value="EPR78628.1"/>
    <property type="molecule type" value="Genomic_DNA"/>
</dbReference>